<dbReference type="GO" id="GO:0006508">
    <property type="term" value="P:proteolysis"/>
    <property type="evidence" value="ECO:0007669"/>
    <property type="project" value="UniProtKB-KW"/>
</dbReference>
<reference evidence="11" key="2">
    <citation type="journal article" date="2015" name="Gigascience">
        <title>Reconstructing a comprehensive transcriptome assembly of a white-pupal translocated strain of the pest fruit fly Bactrocera cucurbitae.</title>
        <authorList>
            <person name="Sim S.B."/>
            <person name="Calla B."/>
            <person name="Hall B."/>
            <person name="DeRego T."/>
            <person name="Geib S.M."/>
        </authorList>
    </citation>
    <scope>NUCLEOTIDE SEQUENCE</scope>
</reference>
<dbReference type="GO" id="GO:0004252">
    <property type="term" value="F:serine-type endopeptidase activity"/>
    <property type="evidence" value="ECO:0007669"/>
    <property type="project" value="InterPro"/>
</dbReference>
<dbReference type="AlphaFoldDB" id="A0A0A1XSE0"/>
<reference evidence="11" key="1">
    <citation type="submission" date="2014-11" db="EMBL/GenBank/DDBJ databases">
        <authorList>
            <person name="Geib S."/>
        </authorList>
    </citation>
    <scope>NUCLEOTIDE SEQUENCE</scope>
</reference>
<organism evidence="11">
    <name type="scientific">Zeugodacus cucurbitae</name>
    <name type="common">Melon fruit fly</name>
    <name type="synonym">Bactrocera cucurbitae</name>
    <dbReference type="NCBI Taxonomy" id="28588"/>
    <lineage>
        <taxon>Eukaryota</taxon>
        <taxon>Metazoa</taxon>
        <taxon>Ecdysozoa</taxon>
        <taxon>Arthropoda</taxon>
        <taxon>Hexapoda</taxon>
        <taxon>Insecta</taxon>
        <taxon>Pterygota</taxon>
        <taxon>Neoptera</taxon>
        <taxon>Endopterygota</taxon>
        <taxon>Diptera</taxon>
        <taxon>Brachycera</taxon>
        <taxon>Muscomorpha</taxon>
        <taxon>Tephritoidea</taxon>
        <taxon>Tephritidae</taxon>
        <taxon>Zeugodacus</taxon>
        <taxon>Zeugodacus</taxon>
    </lineage>
</organism>
<accession>A0A0A1XSE0</accession>
<feature type="chain" id="PRO_5001995351" evidence="9">
    <location>
        <begin position="17"/>
        <end position="260"/>
    </location>
</feature>
<comment type="similarity">
    <text evidence="2">Belongs to the peptidase S1 family.</text>
</comment>
<sequence length="260" mass="27819">MKFFSILAFVFGTASAAAILEQKVEQTNATINGRIVNGADAWDGLFPYQAGLTLEKDGKWLWCGGSLIGSNWVITAAHCVKGVQAVTVYLGSVSRGTGQYSTVVHQNDIHIHPAYGTLNDIALVWIHSVSYSNNIQPIRLPSFNHYSNYEGQWATLSGWGNVYDGSGLNGHLKYATVPIISNRESSSIFNINDGIICTSPVEGRSACGGDSGGPLAVDNNQVLVGVVSFGGGCHSTAPNAFARVSHYLGWIRDITGIAYY</sequence>
<dbReference type="InterPro" id="IPR009003">
    <property type="entry name" value="Peptidase_S1_PA"/>
</dbReference>
<dbReference type="InterPro" id="IPR050430">
    <property type="entry name" value="Peptidase_S1"/>
</dbReference>
<dbReference type="GO" id="GO:0005576">
    <property type="term" value="C:extracellular region"/>
    <property type="evidence" value="ECO:0007669"/>
    <property type="project" value="UniProtKB-SubCell"/>
</dbReference>
<dbReference type="CDD" id="cd00190">
    <property type="entry name" value="Tryp_SPc"/>
    <property type="match status" value="1"/>
</dbReference>
<dbReference type="InterPro" id="IPR001314">
    <property type="entry name" value="Peptidase_S1A"/>
</dbReference>
<dbReference type="PRINTS" id="PR00722">
    <property type="entry name" value="CHYMOTRYPSIN"/>
</dbReference>
<dbReference type="InterPro" id="IPR001254">
    <property type="entry name" value="Trypsin_dom"/>
</dbReference>
<dbReference type="SMART" id="SM00020">
    <property type="entry name" value="Tryp_SPc"/>
    <property type="match status" value="1"/>
</dbReference>
<keyword evidence="5 8" id="KW-0378">Hydrolase</keyword>
<dbReference type="PROSITE" id="PS50240">
    <property type="entry name" value="TRYPSIN_DOM"/>
    <property type="match status" value="1"/>
</dbReference>
<dbReference type="PROSITE" id="PS00135">
    <property type="entry name" value="TRYPSIN_SER"/>
    <property type="match status" value="1"/>
</dbReference>
<dbReference type="InterPro" id="IPR033116">
    <property type="entry name" value="TRYPSIN_SER"/>
</dbReference>
<dbReference type="InterPro" id="IPR043504">
    <property type="entry name" value="Peptidase_S1_PA_chymotrypsin"/>
</dbReference>
<evidence type="ECO:0000256" key="9">
    <source>
        <dbReference type="SAM" id="SignalP"/>
    </source>
</evidence>
<evidence type="ECO:0000256" key="1">
    <source>
        <dbReference type="ARBA" id="ARBA00004613"/>
    </source>
</evidence>
<dbReference type="Pfam" id="PF00089">
    <property type="entry name" value="Trypsin"/>
    <property type="match status" value="1"/>
</dbReference>
<dbReference type="SUPFAM" id="SSF50494">
    <property type="entry name" value="Trypsin-like serine proteases"/>
    <property type="match status" value="1"/>
</dbReference>
<dbReference type="FunFam" id="2.40.10.10:FF:000068">
    <property type="entry name" value="transmembrane protease serine 2"/>
    <property type="match status" value="1"/>
</dbReference>
<proteinExistence type="inferred from homology"/>
<dbReference type="PROSITE" id="PS00134">
    <property type="entry name" value="TRYPSIN_HIS"/>
    <property type="match status" value="1"/>
</dbReference>
<dbReference type="PANTHER" id="PTHR24276">
    <property type="entry name" value="POLYSERASE-RELATED"/>
    <property type="match status" value="1"/>
</dbReference>
<protein>
    <submittedName>
        <fullName evidence="11">Serine proteases 1/2</fullName>
    </submittedName>
</protein>
<evidence type="ECO:0000313" key="11">
    <source>
        <dbReference type="EMBL" id="JAD13931.1"/>
    </source>
</evidence>
<name>A0A0A1XSE0_ZEUCU</name>
<evidence type="ECO:0000256" key="3">
    <source>
        <dbReference type="ARBA" id="ARBA00022525"/>
    </source>
</evidence>
<keyword evidence="9" id="KW-0732">Signal</keyword>
<gene>
    <name evidence="11" type="primary">Jon99Cii_11</name>
    <name evidence="11" type="ORF">g.6737</name>
</gene>
<keyword evidence="3" id="KW-0964">Secreted</keyword>
<evidence type="ECO:0000256" key="2">
    <source>
        <dbReference type="ARBA" id="ARBA00007664"/>
    </source>
</evidence>
<dbReference type="Gene3D" id="2.40.10.10">
    <property type="entry name" value="Trypsin-like serine proteases"/>
    <property type="match status" value="2"/>
</dbReference>
<keyword evidence="4 8" id="KW-0645">Protease</keyword>
<dbReference type="PANTHER" id="PTHR24276:SF91">
    <property type="entry name" value="AT26814P-RELATED"/>
    <property type="match status" value="1"/>
</dbReference>
<dbReference type="InterPro" id="IPR018114">
    <property type="entry name" value="TRYPSIN_HIS"/>
</dbReference>
<feature type="domain" description="Peptidase S1" evidence="10">
    <location>
        <begin position="35"/>
        <end position="256"/>
    </location>
</feature>
<keyword evidence="7" id="KW-1015">Disulfide bond</keyword>
<dbReference type="EMBL" id="GBXI01000361">
    <property type="protein sequence ID" value="JAD13931.1"/>
    <property type="molecule type" value="Transcribed_RNA"/>
</dbReference>
<keyword evidence="6 8" id="KW-0720">Serine protease</keyword>
<evidence type="ECO:0000256" key="5">
    <source>
        <dbReference type="ARBA" id="ARBA00022801"/>
    </source>
</evidence>
<evidence type="ECO:0000256" key="6">
    <source>
        <dbReference type="ARBA" id="ARBA00022825"/>
    </source>
</evidence>
<evidence type="ECO:0000256" key="8">
    <source>
        <dbReference type="RuleBase" id="RU363034"/>
    </source>
</evidence>
<evidence type="ECO:0000256" key="7">
    <source>
        <dbReference type="ARBA" id="ARBA00023157"/>
    </source>
</evidence>
<comment type="subcellular location">
    <subcellularLocation>
        <location evidence="1">Secreted</location>
    </subcellularLocation>
</comment>
<evidence type="ECO:0000259" key="10">
    <source>
        <dbReference type="PROSITE" id="PS50240"/>
    </source>
</evidence>
<feature type="signal peptide" evidence="9">
    <location>
        <begin position="1"/>
        <end position="16"/>
    </location>
</feature>
<evidence type="ECO:0000256" key="4">
    <source>
        <dbReference type="ARBA" id="ARBA00022670"/>
    </source>
</evidence>